<dbReference type="InterPro" id="IPR050477">
    <property type="entry name" value="GrpII_AminoAcid_Decarb"/>
</dbReference>
<dbReference type="InterPro" id="IPR002129">
    <property type="entry name" value="PyrdxlP-dep_de-COase"/>
</dbReference>
<keyword evidence="10" id="KW-1185">Reference proteome</keyword>
<feature type="domain" description="PDXDC1-like third" evidence="9">
    <location>
        <begin position="515"/>
        <end position="618"/>
    </location>
</feature>
<organism evidence="10 11">
    <name type="scientific">Diaphorina citri</name>
    <name type="common">Asian citrus psyllid</name>
    <dbReference type="NCBI Taxonomy" id="121845"/>
    <lineage>
        <taxon>Eukaryota</taxon>
        <taxon>Metazoa</taxon>
        <taxon>Ecdysozoa</taxon>
        <taxon>Arthropoda</taxon>
        <taxon>Hexapoda</taxon>
        <taxon>Insecta</taxon>
        <taxon>Pterygota</taxon>
        <taxon>Neoptera</taxon>
        <taxon>Paraneoptera</taxon>
        <taxon>Hemiptera</taxon>
        <taxon>Sternorrhyncha</taxon>
        <taxon>Psylloidea</taxon>
        <taxon>Psyllidae</taxon>
        <taxon>Diaphorininae</taxon>
        <taxon>Diaphorina</taxon>
    </lineage>
</organism>
<dbReference type="RefSeq" id="XP_008471526.1">
    <property type="nucleotide sequence ID" value="XM_008473304.1"/>
</dbReference>
<dbReference type="PANTHER" id="PTHR42735:SF1">
    <property type="entry name" value="PYRIDOXAL-DEPENDENT DECARBOXYLASE DOMAIN-CONTAINING PROTEIN 1-RELATED"/>
    <property type="match status" value="1"/>
</dbReference>
<dbReference type="GO" id="GO:0019752">
    <property type="term" value="P:carboxylic acid metabolic process"/>
    <property type="evidence" value="ECO:0007669"/>
    <property type="project" value="InterPro"/>
</dbReference>
<feature type="region of interest" description="Disordered" evidence="7">
    <location>
        <begin position="671"/>
        <end position="711"/>
    </location>
</feature>
<dbReference type="Pfam" id="PF00282">
    <property type="entry name" value="Pyridoxal_deC"/>
    <property type="match status" value="1"/>
</dbReference>
<evidence type="ECO:0000256" key="6">
    <source>
        <dbReference type="ARBA" id="ARBA00047190"/>
    </source>
</evidence>
<dbReference type="GO" id="GO:0016831">
    <property type="term" value="F:carboxy-lyase activity"/>
    <property type="evidence" value="ECO:0007669"/>
    <property type="project" value="UniProtKB-KW"/>
</dbReference>
<evidence type="ECO:0000259" key="8">
    <source>
        <dbReference type="Pfam" id="PF22930"/>
    </source>
</evidence>
<dbReference type="Proteomes" id="UP000079169">
    <property type="component" value="Unplaced"/>
</dbReference>
<comment type="cofactor">
    <cofactor evidence="1">
        <name>pyridoxal 5'-phosphate</name>
        <dbReference type="ChEBI" id="CHEBI:597326"/>
    </cofactor>
</comment>
<dbReference type="InterPro" id="IPR015421">
    <property type="entry name" value="PyrdxlP-dep_Trfase_major"/>
</dbReference>
<dbReference type="OMA" id="RLQYACR"/>
<dbReference type="InterPro" id="IPR015424">
    <property type="entry name" value="PyrdxlP-dep_Trfase"/>
</dbReference>
<evidence type="ECO:0000256" key="2">
    <source>
        <dbReference type="ARBA" id="ARBA00009533"/>
    </source>
</evidence>
<dbReference type="AlphaFoldDB" id="A0A1S3D0A6"/>
<comment type="similarity">
    <text evidence="2">Belongs to the group II decarboxylase family.</text>
</comment>
<dbReference type="GeneID" id="103508731"/>
<name>A0A1S3D0A6_DIACI</name>
<gene>
    <name evidence="11" type="primary">LOC103508731</name>
</gene>
<dbReference type="InterPro" id="IPR055102">
    <property type="entry name" value="PDXDC1-like_3rd"/>
</dbReference>
<sequence>MTEIFNNAIVNGEDPAKVVEVQQPVEGIEFQVSSVLNRLEEASECHPGDETGPQFESFKQHMFNQQESKTFPATSTQDVLNIIQDLFIVEESSDEEEPGVITVLPKLNDVAKLTLTSHSLVAYCKLLNNDHAVKISNKIHVDTCNLLNTLFRTNYPGAFFSQNTLEGIVKIFRLLLVTKYPHYNEEGFEAIRNKYPVIYVSHDAAMLVAQYICKQLSLPMYCIRRVPTDPSTPSVQKIDPGELETNVKEDAAAGKLPFFVLAEVGSSLNGHVDNVSLLQEICAKYNLWLHLRGHNLSSLALNSHSPSPLQPGHSVSLPLGTWLNLPSLPTVTLFTNIGDDLSTPLSMQTNEKAIALPVWTTLKSMGQTGIQDILTFNFSLVESIRQKLSEYPCLRILSHGPVSGLGLKEVTSQYLPVQTILESVQSCVVFQFVPKDAGWGPVPAYYDKLNSWLGQILQRDVPSVSLNLTETAAFGTVLRICPFECSSGGDYESFLVCLDAQVDILQATVAHKASFISLVEASPKLTLVDMPGWAGLGGVRYVPPAWGATDTDQAKAELNRLNIQVVRTLRTSDAAFSLGEGTDGLACVRFGMVTAETDITELLSLVEETGQQEEESWKFIDSMAELKVFVQCSLVNWWSPVDKDPTRVKGRTLDLTAGRIETTENIYKYHAQATPTTTPTPQLTPQLTPPVGGEDKSPSPPPPSEPSPEQA</sequence>
<dbReference type="InterPro" id="IPR055103">
    <property type="entry name" value="PDXDC1-like_2nd"/>
</dbReference>
<protein>
    <recommendedName>
        <fullName evidence="6">Pyridoxal-dependent decarboxylase domain-containing protein 1</fullName>
    </recommendedName>
</protein>
<evidence type="ECO:0000313" key="11">
    <source>
        <dbReference type="RefSeq" id="XP_008471526.1"/>
    </source>
</evidence>
<evidence type="ECO:0000256" key="4">
    <source>
        <dbReference type="ARBA" id="ARBA00022898"/>
    </source>
</evidence>
<keyword evidence="4" id="KW-0663">Pyridoxal phosphate</keyword>
<evidence type="ECO:0000256" key="5">
    <source>
        <dbReference type="ARBA" id="ARBA00023239"/>
    </source>
</evidence>
<dbReference type="PaxDb" id="121845-A0A1S3D0A6"/>
<dbReference type="Pfam" id="PF22937">
    <property type="entry name" value="PDXDC1-like_cen2"/>
    <property type="match status" value="1"/>
</dbReference>
<feature type="domain" description="PDXDC1/PDXD2 second" evidence="8">
    <location>
        <begin position="444"/>
        <end position="509"/>
    </location>
</feature>
<evidence type="ECO:0000256" key="1">
    <source>
        <dbReference type="ARBA" id="ARBA00001933"/>
    </source>
</evidence>
<evidence type="ECO:0000256" key="7">
    <source>
        <dbReference type="SAM" id="MobiDB-lite"/>
    </source>
</evidence>
<evidence type="ECO:0000313" key="10">
    <source>
        <dbReference type="Proteomes" id="UP000079169"/>
    </source>
</evidence>
<dbReference type="SUPFAM" id="SSF53383">
    <property type="entry name" value="PLP-dependent transferases"/>
    <property type="match status" value="1"/>
</dbReference>
<dbReference type="Pfam" id="PF22930">
    <property type="entry name" value="PDXDC1-like_cen"/>
    <property type="match status" value="1"/>
</dbReference>
<dbReference type="KEGG" id="dci:103508731"/>
<proteinExistence type="inferred from homology"/>
<dbReference type="PANTHER" id="PTHR42735">
    <property type="match status" value="1"/>
</dbReference>
<evidence type="ECO:0000256" key="3">
    <source>
        <dbReference type="ARBA" id="ARBA00022793"/>
    </source>
</evidence>
<evidence type="ECO:0000259" key="9">
    <source>
        <dbReference type="Pfam" id="PF22937"/>
    </source>
</evidence>
<accession>A0A1S3D0A6</accession>
<dbReference type="Gene3D" id="3.40.640.10">
    <property type="entry name" value="Type I PLP-dependent aspartate aminotransferase-like (Major domain)"/>
    <property type="match status" value="1"/>
</dbReference>
<keyword evidence="5" id="KW-0456">Lyase</keyword>
<reference evidence="11" key="1">
    <citation type="submission" date="2025-08" db="UniProtKB">
        <authorList>
            <consortium name="RefSeq"/>
        </authorList>
    </citation>
    <scope>IDENTIFICATION</scope>
</reference>
<feature type="compositionally biased region" description="Pro residues" evidence="7">
    <location>
        <begin position="698"/>
        <end position="711"/>
    </location>
</feature>
<feature type="compositionally biased region" description="Low complexity" evidence="7">
    <location>
        <begin position="674"/>
        <end position="690"/>
    </location>
</feature>
<keyword evidence="3" id="KW-0210">Decarboxylase</keyword>
<dbReference type="STRING" id="121845.A0A1S3D0A6"/>
<dbReference type="GO" id="GO:0030170">
    <property type="term" value="F:pyridoxal phosphate binding"/>
    <property type="evidence" value="ECO:0007669"/>
    <property type="project" value="InterPro"/>
</dbReference>